<dbReference type="InterPro" id="IPR002035">
    <property type="entry name" value="VWF_A"/>
</dbReference>
<dbReference type="PANTHER" id="PTHR10579:SF43">
    <property type="entry name" value="ZINC FINGER (C3HC4-TYPE RING FINGER) FAMILY PROTEIN"/>
    <property type="match status" value="1"/>
</dbReference>
<feature type="domain" description="VWFA" evidence="1">
    <location>
        <begin position="150"/>
        <end position="324"/>
    </location>
</feature>
<dbReference type="InterPro" id="IPR036465">
    <property type="entry name" value="vWFA_dom_sf"/>
</dbReference>
<dbReference type="InterPro" id="IPR021908">
    <property type="entry name" value="YfbK_C"/>
</dbReference>
<name>A0ABS3JMX8_9BACT</name>
<dbReference type="Pfam" id="PF12034">
    <property type="entry name" value="YfbK_C"/>
    <property type="match status" value="1"/>
</dbReference>
<dbReference type="PROSITE" id="PS51257">
    <property type="entry name" value="PROKAR_LIPOPROTEIN"/>
    <property type="match status" value="1"/>
</dbReference>
<dbReference type="Pfam" id="PF00092">
    <property type="entry name" value="VWA"/>
    <property type="match status" value="1"/>
</dbReference>
<dbReference type="SUPFAM" id="SSF53300">
    <property type="entry name" value="vWA-like"/>
    <property type="match status" value="1"/>
</dbReference>
<dbReference type="Gene3D" id="3.40.50.410">
    <property type="entry name" value="von Willebrand factor, type A domain"/>
    <property type="match status" value="1"/>
</dbReference>
<evidence type="ECO:0000313" key="2">
    <source>
        <dbReference type="EMBL" id="MBO0951371.1"/>
    </source>
</evidence>
<dbReference type="EMBL" id="JAFMYW010000007">
    <property type="protein sequence ID" value="MBO0951371.1"/>
    <property type="molecule type" value="Genomic_DNA"/>
</dbReference>
<comment type="caution">
    <text evidence="2">The sequence shown here is derived from an EMBL/GenBank/DDBJ whole genome shotgun (WGS) entry which is preliminary data.</text>
</comment>
<dbReference type="InterPro" id="IPR022156">
    <property type="entry name" value="Uncharacterised_YfbK_N"/>
</dbReference>
<proteinExistence type="predicted"/>
<dbReference type="RefSeq" id="WP_207331311.1">
    <property type="nucleotide sequence ID" value="NZ_JAFMYW010000007.1"/>
</dbReference>
<dbReference type="PROSITE" id="PS50234">
    <property type="entry name" value="VWFA"/>
    <property type="match status" value="1"/>
</dbReference>
<dbReference type="PANTHER" id="PTHR10579">
    <property type="entry name" value="CALCIUM-ACTIVATED CHLORIDE CHANNEL REGULATOR"/>
    <property type="match status" value="1"/>
</dbReference>
<dbReference type="CDD" id="cd01465">
    <property type="entry name" value="vWA_subgroup"/>
    <property type="match status" value="1"/>
</dbReference>
<dbReference type="Proteomes" id="UP000664628">
    <property type="component" value="Unassembled WGS sequence"/>
</dbReference>
<dbReference type="SMART" id="SM00327">
    <property type="entry name" value="VWA"/>
    <property type="match status" value="1"/>
</dbReference>
<dbReference type="InterPro" id="IPR051266">
    <property type="entry name" value="CLCR"/>
</dbReference>
<protein>
    <submittedName>
        <fullName evidence="2">VWA domain-containing protein</fullName>
    </submittedName>
</protein>
<organism evidence="2 3">
    <name type="scientific">Fibrella forsythiae</name>
    <dbReference type="NCBI Taxonomy" id="2817061"/>
    <lineage>
        <taxon>Bacteria</taxon>
        <taxon>Pseudomonadati</taxon>
        <taxon>Bacteroidota</taxon>
        <taxon>Cytophagia</taxon>
        <taxon>Cytophagales</taxon>
        <taxon>Spirosomataceae</taxon>
        <taxon>Fibrella</taxon>
    </lineage>
</organism>
<evidence type="ECO:0000313" key="3">
    <source>
        <dbReference type="Proteomes" id="UP000664628"/>
    </source>
</evidence>
<gene>
    <name evidence="2" type="ORF">J2I46_22500</name>
</gene>
<dbReference type="Pfam" id="PF12450">
    <property type="entry name" value="vWF_A"/>
    <property type="match status" value="1"/>
</dbReference>
<reference evidence="2 3" key="1">
    <citation type="submission" date="2021-03" db="EMBL/GenBank/DDBJ databases">
        <title>Fibrella sp. HMF5405 genome sequencing and assembly.</title>
        <authorList>
            <person name="Kang H."/>
            <person name="Kim H."/>
            <person name="Bae S."/>
            <person name="Joh K."/>
        </authorList>
    </citation>
    <scope>NUCLEOTIDE SEQUENCE [LARGE SCALE GENOMIC DNA]</scope>
    <source>
        <strain evidence="2 3">HMF5405</strain>
    </source>
</reference>
<evidence type="ECO:0000259" key="1">
    <source>
        <dbReference type="PROSITE" id="PS50234"/>
    </source>
</evidence>
<accession>A0ABS3JMX8</accession>
<keyword evidence="3" id="KW-1185">Reference proteome</keyword>
<sequence>MKKLFLFAAVITLMGGCTKSYEGAGPYLTSSFSTNGGFGTTSTEQYNPITENPFVDVSKEAISTFSIDADGGSYANVRRFLTAGQLPLVDAIRTEELVNYFPFQYADPANGEPITVNGEVSGCPWDDTHKLIRVGLKGKSTAMADLPPSNIVLLIDVSGSMSDANKLPLLKEALPTFVDNLRSQDKLSIVTYAGQAGVPLEATSGADKGKIKSAIAQLGAGGSTAGAQGINRAYEIAEQNYVQGGNNRVILMTDGDFNVGISSQTALVGLIESKRDKGIFLTTVGVGTGNLNEGMMEQVANKGNGNFEYIDNLKQAQKVFVNEFSKFYTVAQDVKVQIAFNPDQVKAYRLIGYENRLLKSDDFVDDKKDAGEINAGQTITALYELIPAATTGTPGQIDSKSIPTFTINFRYKTPTAATSQALSLQIFDLDNGFSYASENMRFAASVAAYGLLLRKSAYKGNASFDKVRTWATASMTYDPYGYRKDFLQLLNKASQLQ</sequence>